<evidence type="ECO:0000313" key="2">
    <source>
        <dbReference type="Proteomes" id="UP000828390"/>
    </source>
</evidence>
<dbReference type="EMBL" id="JAIWYP010000004">
    <property type="protein sequence ID" value="KAH3837895.1"/>
    <property type="molecule type" value="Genomic_DNA"/>
</dbReference>
<accession>A0A9D4KE66</accession>
<comment type="caution">
    <text evidence="1">The sequence shown here is derived from an EMBL/GenBank/DDBJ whole genome shotgun (WGS) entry which is preliminary data.</text>
</comment>
<protein>
    <submittedName>
        <fullName evidence="1">Uncharacterized protein</fullName>
    </submittedName>
</protein>
<dbReference type="Proteomes" id="UP000828390">
    <property type="component" value="Unassembled WGS sequence"/>
</dbReference>
<reference evidence="1" key="2">
    <citation type="submission" date="2020-11" db="EMBL/GenBank/DDBJ databases">
        <authorList>
            <person name="McCartney M.A."/>
            <person name="Auch B."/>
            <person name="Kono T."/>
            <person name="Mallez S."/>
            <person name="Becker A."/>
            <person name="Gohl D.M."/>
            <person name="Silverstein K.A.T."/>
            <person name="Koren S."/>
            <person name="Bechman K.B."/>
            <person name="Herman A."/>
            <person name="Abrahante J.E."/>
            <person name="Garbe J."/>
        </authorList>
    </citation>
    <scope>NUCLEOTIDE SEQUENCE</scope>
    <source>
        <strain evidence="1">Duluth1</strain>
        <tissue evidence="1">Whole animal</tissue>
    </source>
</reference>
<reference evidence="1" key="1">
    <citation type="journal article" date="2019" name="bioRxiv">
        <title>The Genome of the Zebra Mussel, Dreissena polymorpha: A Resource for Invasive Species Research.</title>
        <authorList>
            <person name="McCartney M.A."/>
            <person name="Auch B."/>
            <person name="Kono T."/>
            <person name="Mallez S."/>
            <person name="Zhang Y."/>
            <person name="Obille A."/>
            <person name="Becker A."/>
            <person name="Abrahante J.E."/>
            <person name="Garbe J."/>
            <person name="Badalamenti J.P."/>
            <person name="Herman A."/>
            <person name="Mangelson H."/>
            <person name="Liachko I."/>
            <person name="Sullivan S."/>
            <person name="Sone E.D."/>
            <person name="Koren S."/>
            <person name="Silverstein K.A.T."/>
            <person name="Beckman K.B."/>
            <person name="Gohl D.M."/>
        </authorList>
    </citation>
    <scope>NUCLEOTIDE SEQUENCE</scope>
    <source>
        <strain evidence="1">Duluth1</strain>
        <tissue evidence="1">Whole animal</tissue>
    </source>
</reference>
<dbReference type="AlphaFoldDB" id="A0A9D4KE66"/>
<gene>
    <name evidence="1" type="ORF">DPMN_111297</name>
</gene>
<organism evidence="1 2">
    <name type="scientific">Dreissena polymorpha</name>
    <name type="common">Zebra mussel</name>
    <name type="synonym">Mytilus polymorpha</name>
    <dbReference type="NCBI Taxonomy" id="45954"/>
    <lineage>
        <taxon>Eukaryota</taxon>
        <taxon>Metazoa</taxon>
        <taxon>Spiralia</taxon>
        <taxon>Lophotrochozoa</taxon>
        <taxon>Mollusca</taxon>
        <taxon>Bivalvia</taxon>
        <taxon>Autobranchia</taxon>
        <taxon>Heteroconchia</taxon>
        <taxon>Euheterodonta</taxon>
        <taxon>Imparidentia</taxon>
        <taxon>Neoheterodontei</taxon>
        <taxon>Myida</taxon>
        <taxon>Dreissenoidea</taxon>
        <taxon>Dreissenidae</taxon>
        <taxon>Dreissena</taxon>
    </lineage>
</organism>
<proteinExistence type="predicted"/>
<keyword evidence="2" id="KW-1185">Reference proteome</keyword>
<sequence length="66" mass="7551">MFPVDVQVQTRVKKGFFRLCELPQVMRAVDGTLIPIIAPKEHNEAFVRKKGFHALNIQGMVDSELR</sequence>
<name>A0A9D4KE66_DREPO</name>
<evidence type="ECO:0000313" key="1">
    <source>
        <dbReference type="EMBL" id="KAH3837895.1"/>
    </source>
</evidence>